<name>A0A2K8PW49_ACIHA</name>
<evidence type="ECO:0000313" key="4">
    <source>
        <dbReference type="Proteomes" id="UP000451048"/>
    </source>
</evidence>
<dbReference type="Proteomes" id="UP000451048">
    <property type="component" value="Unassembled WGS sequence"/>
</dbReference>
<keyword evidence="1" id="KW-0472">Membrane</keyword>
<evidence type="ECO:0000313" key="3">
    <source>
        <dbReference type="EMBL" id="QHI14089.1"/>
    </source>
</evidence>
<dbReference type="EMBL" id="CP031976">
    <property type="protein sequence ID" value="QHI14089.1"/>
    <property type="molecule type" value="Genomic_DNA"/>
</dbReference>
<dbReference type="EMBL" id="WTTO01000079">
    <property type="protein sequence ID" value="NAR74844.1"/>
    <property type="molecule type" value="Genomic_DNA"/>
</dbReference>
<sequence>MSTVHCPYCHSEQVILRESQPNGPQYFEKILDAFSPPAMAALGIKLAKEAGIPPYIGGLIGVVVGGTLVMVSQHYFYRHYKSAQHYHCLQCGQDFAVAD</sequence>
<dbReference type="RefSeq" id="WP_005091437.1">
    <property type="nucleotide sequence ID" value="NZ_CP018260.1"/>
</dbReference>
<evidence type="ECO:0000313" key="2">
    <source>
        <dbReference type="EMBL" id="NAR74844.1"/>
    </source>
</evidence>
<protein>
    <submittedName>
        <fullName evidence="3">Uncharacterized protein</fullName>
    </submittedName>
</protein>
<dbReference type="Proteomes" id="UP000463868">
    <property type="component" value="Chromosome"/>
</dbReference>
<accession>A0A2K8PW49</accession>
<reference evidence="3 5" key="1">
    <citation type="submission" date="2018-08" db="EMBL/GenBank/DDBJ databases">
        <title>Analysis of the genomic diversity of Mexican Acinetobacter haemolyticus clinical isolates.</title>
        <authorList>
            <person name="Castro-Jaimes S."/>
            <person name="Cevallos M.A."/>
        </authorList>
    </citation>
    <scope>NUCLEOTIDE SEQUENCE [LARGE SCALE GENOMIC DNA]</scope>
    <source>
        <strain evidence="3 5">AN43</strain>
    </source>
</reference>
<evidence type="ECO:0000256" key="1">
    <source>
        <dbReference type="SAM" id="Phobius"/>
    </source>
</evidence>
<gene>
    <name evidence="3" type="ORF">AhaeAN43_12310</name>
    <name evidence="2" type="ORF">GPS52_15535</name>
</gene>
<keyword evidence="1" id="KW-1133">Transmembrane helix</keyword>
<evidence type="ECO:0000313" key="5">
    <source>
        <dbReference type="Proteomes" id="UP000463868"/>
    </source>
</evidence>
<organism evidence="3 5">
    <name type="scientific">Acinetobacter haemolyticus</name>
    <dbReference type="NCBI Taxonomy" id="29430"/>
    <lineage>
        <taxon>Bacteria</taxon>
        <taxon>Pseudomonadati</taxon>
        <taxon>Pseudomonadota</taxon>
        <taxon>Gammaproteobacteria</taxon>
        <taxon>Moraxellales</taxon>
        <taxon>Moraxellaceae</taxon>
        <taxon>Acinetobacter</taxon>
    </lineage>
</organism>
<keyword evidence="1" id="KW-0812">Transmembrane</keyword>
<reference evidence="2 4" key="2">
    <citation type="submission" date="2019-12" db="EMBL/GenBank/DDBJ databases">
        <title>Acinetobacter haemolyticus comparative genomics.</title>
        <authorList>
            <person name="Castro-Jaimes S."/>
            <person name="Bello-Lopez E."/>
            <person name="Velazquez-Acosta C."/>
            <person name="Volkow-Fernandez P."/>
            <person name="Lozano-Zarain P."/>
            <person name="Castillo Ramirez S."/>
            <person name="Cevallos M.A."/>
        </authorList>
    </citation>
    <scope>NUCLEOTIDE SEQUENCE [LARGE SCALE GENOMIC DNA]</scope>
    <source>
        <strain evidence="2 4">AN10</strain>
    </source>
</reference>
<proteinExistence type="predicted"/>
<dbReference type="AlphaFoldDB" id="A0A2K8PW49"/>
<feature type="transmembrane region" description="Helical" evidence="1">
    <location>
        <begin position="55"/>
        <end position="77"/>
    </location>
</feature>